<dbReference type="AlphaFoldDB" id="I3V4R6"/>
<dbReference type="HOGENOM" id="CLU_3275402_0_0_6"/>
<proteinExistence type="predicted"/>
<gene>
    <name evidence="1" type="ORF">YSA_11007</name>
</gene>
<dbReference type="EMBL" id="CP003588">
    <property type="protein sequence ID" value="AFK72737.1"/>
    <property type="molecule type" value="Genomic_DNA"/>
</dbReference>
<evidence type="ECO:0000313" key="1">
    <source>
        <dbReference type="EMBL" id="AFK72737.1"/>
    </source>
</evidence>
<accession>I3V4R6</accession>
<protein>
    <submittedName>
        <fullName evidence="1">Uncharacterized protein</fullName>
    </submittedName>
</protein>
<dbReference type="KEGG" id="ppi:YSA_11007"/>
<name>I3V4R6_PSEPU</name>
<reference evidence="1 2" key="1">
    <citation type="journal article" date="2012" name="J. Bacteriol.">
        <title>Complete Genome Sequence of the Naphthalene-Degrading Pseudomonas putida Strain ND6.</title>
        <authorList>
            <person name="Li S."/>
            <person name="Zhao H."/>
            <person name="Li Y."/>
            <person name="Niu S."/>
            <person name="Cai B."/>
        </authorList>
    </citation>
    <scope>NUCLEOTIDE SEQUENCE [LARGE SCALE GENOMIC DNA]</scope>
    <source>
        <strain evidence="1 2">ND6</strain>
    </source>
</reference>
<organism evidence="1 2">
    <name type="scientific">Pseudomonas putida ND6</name>
    <dbReference type="NCBI Taxonomy" id="231023"/>
    <lineage>
        <taxon>Bacteria</taxon>
        <taxon>Pseudomonadati</taxon>
        <taxon>Pseudomonadota</taxon>
        <taxon>Gammaproteobacteria</taxon>
        <taxon>Pseudomonadales</taxon>
        <taxon>Pseudomonadaceae</taxon>
        <taxon>Pseudomonas</taxon>
    </lineage>
</organism>
<sequence>MVSSSRYQTHTGNDLELIIGAEYICAQLLNPCIIEADLPIP</sequence>
<evidence type="ECO:0000313" key="2">
    <source>
        <dbReference type="Proteomes" id="UP000005268"/>
    </source>
</evidence>
<dbReference type="Proteomes" id="UP000005268">
    <property type="component" value="Chromosome"/>
</dbReference>